<dbReference type="PANTHER" id="PTHR43512">
    <property type="entry name" value="TRANSLATION FACTOR GUF1-RELATED"/>
    <property type="match status" value="1"/>
</dbReference>
<comment type="similarity">
    <text evidence="10">Belongs to the GTP-binding elongation factor family. LepA subfamily.</text>
</comment>
<evidence type="ECO:0000256" key="6">
    <source>
        <dbReference type="ARBA" id="ARBA00023134"/>
    </source>
</evidence>
<keyword evidence="7 12" id="KW-0472">Membrane</keyword>
<comment type="function">
    <text evidence="9 12">Required for accurate and efficient protein synthesis under certain stress conditions. May act as a fidelity factor of the translation reaction, by catalyzing a one-codon backward translocation of tRNAs on improperly translocated ribosomes. Back-translocation proceeds from a post-translocation (POST) complex to a pre-translocation (PRE) complex, thus giving elongation factor G a second chance to translocate the tRNAs correctly. Binds to ribosomes in a GTP-dependent manner.</text>
</comment>
<feature type="domain" description="Tr-type G" evidence="13">
    <location>
        <begin position="4"/>
        <end position="181"/>
    </location>
</feature>
<dbReference type="Pfam" id="PF00009">
    <property type="entry name" value="GTP_EFTU"/>
    <property type="match status" value="1"/>
</dbReference>
<feature type="binding site" evidence="12">
    <location>
        <begin position="128"/>
        <end position="131"/>
    </location>
    <ligand>
        <name>GTP</name>
        <dbReference type="ChEBI" id="CHEBI:37565"/>
    </ligand>
</feature>
<dbReference type="InterPro" id="IPR000795">
    <property type="entry name" value="T_Tr_GTP-bd_dom"/>
</dbReference>
<dbReference type="SUPFAM" id="SSF52540">
    <property type="entry name" value="P-loop containing nucleoside triphosphate hydrolases"/>
    <property type="match status" value="1"/>
</dbReference>
<comment type="catalytic activity">
    <reaction evidence="8 12">
        <text>GTP + H2O = GDP + phosphate + H(+)</text>
        <dbReference type="Rhea" id="RHEA:19669"/>
        <dbReference type="ChEBI" id="CHEBI:15377"/>
        <dbReference type="ChEBI" id="CHEBI:15378"/>
        <dbReference type="ChEBI" id="CHEBI:37565"/>
        <dbReference type="ChEBI" id="CHEBI:43474"/>
        <dbReference type="ChEBI" id="CHEBI:58189"/>
        <dbReference type="EC" id="3.6.5.n1"/>
    </reaction>
</comment>
<dbReference type="Proteomes" id="UP000177905">
    <property type="component" value="Unassembled WGS sequence"/>
</dbReference>
<comment type="subcellular location">
    <subcellularLocation>
        <location evidence="12">Cell membrane</location>
        <topology evidence="12">Peripheral membrane protein</topology>
        <orientation evidence="12">Cytoplasmic side</orientation>
    </subcellularLocation>
</comment>
<reference evidence="14 15" key="1">
    <citation type="journal article" date="2016" name="Nat. Commun.">
        <title>Thousands of microbial genomes shed light on interconnected biogeochemical processes in an aquifer system.</title>
        <authorList>
            <person name="Anantharaman K."/>
            <person name="Brown C.T."/>
            <person name="Hug L.A."/>
            <person name="Sharon I."/>
            <person name="Castelle C.J."/>
            <person name="Probst A.J."/>
            <person name="Thomas B.C."/>
            <person name="Singh A."/>
            <person name="Wilkins M.J."/>
            <person name="Karaoz U."/>
            <person name="Brodie E.L."/>
            <person name="Williams K.H."/>
            <person name="Hubbard S.S."/>
            <person name="Banfield J.F."/>
        </authorList>
    </citation>
    <scope>NUCLEOTIDE SEQUENCE [LARGE SCALE GENOMIC DNA]</scope>
</reference>
<dbReference type="Pfam" id="PF00679">
    <property type="entry name" value="EFG_C"/>
    <property type="match status" value="1"/>
</dbReference>
<dbReference type="FunFam" id="3.30.70.2570:FF:000001">
    <property type="entry name" value="Translation factor GUF1, mitochondrial"/>
    <property type="match status" value="1"/>
</dbReference>
<dbReference type="GO" id="GO:0003924">
    <property type="term" value="F:GTPase activity"/>
    <property type="evidence" value="ECO:0007669"/>
    <property type="project" value="UniProtKB-UniRule"/>
</dbReference>
<dbReference type="CDD" id="cd03699">
    <property type="entry name" value="EF4_II"/>
    <property type="match status" value="1"/>
</dbReference>
<dbReference type="FunFam" id="3.30.70.240:FF:000007">
    <property type="entry name" value="Translation factor GUF1, mitochondrial"/>
    <property type="match status" value="1"/>
</dbReference>
<dbReference type="AlphaFoldDB" id="A0A1F4S8U0"/>
<evidence type="ECO:0000256" key="1">
    <source>
        <dbReference type="ARBA" id="ARBA00005454"/>
    </source>
</evidence>
<sequence>MDIKKIRNFSIIAHIDHGKSTIADRLLEFTGTIDKRNMKEQVLDTMDLERERGITIKAQAIKMEYKGYTINLIDTPGHVDFSYEVSRSLAACEGAILIVDATQGIEAQTLANSYLALNSNLTIIPVINKIDLPNAEIEKVTEELQNVFGFKKEEIVLASAKEGIGMEDILESIIKKIPPPQGDEKAPLQALIFDSHYDSYKGVIAYIRIVNGILKTGTKIKMMGTGANYEVIEIGTLRLGFVKKEELTPGEVGYIISGVKNVKECRVGDTITYEKNMAKEPLPGYKPIKSMVFCGFYPINQGDFEHLAEALEKLQLNDAALFFEKETSVALGFGFRCGFLGLLHLEIVQERLEREHNIELIATAPNVIYKISLKNKEPIFIDNPAQFPSPSEIESIEEPYCKLTIFTPSEYIGKLMEITMDKRGEYKGIEYLDPSRAMIHYEIPLSELVSDYHDIMKSASRGYASMDYEPIGYKKADLVKMDVLLNEEPVDALSTIVHREKAYYKGKALVEKLKEVIPRHQFQVPIQASIGSKVIARETKPALRKDVLQKCYGGDVTRKRKLLEKQKEGKKRMKRVGTVDIPQEAFMAVLKIGSGK</sequence>
<evidence type="ECO:0000313" key="14">
    <source>
        <dbReference type="EMBL" id="OGC16821.1"/>
    </source>
</evidence>
<dbReference type="FunFam" id="2.40.30.10:FF:000015">
    <property type="entry name" value="Translation factor GUF1, mitochondrial"/>
    <property type="match status" value="1"/>
</dbReference>
<dbReference type="NCBIfam" id="TIGR01393">
    <property type="entry name" value="lepA"/>
    <property type="match status" value="1"/>
</dbReference>
<comment type="caution">
    <text evidence="14">The sequence shown here is derived from an EMBL/GenBank/DDBJ whole genome shotgun (WGS) entry which is preliminary data.</text>
</comment>
<dbReference type="FunFam" id="3.40.50.300:FF:000078">
    <property type="entry name" value="Elongation factor 4"/>
    <property type="match status" value="1"/>
</dbReference>
<dbReference type="GO" id="GO:0043022">
    <property type="term" value="F:ribosome binding"/>
    <property type="evidence" value="ECO:0007669"/>
    <property type="project" value="UniProtKB-UniRule"/>
</dbReference>
<name>A0A1F4S8U0_UNCSA</name>
<dbReference type="EC" id="3.6.5.n1" evidence="11 12"/>
<evidence type="ECO:0000256" key="3">
    <source>
        <dbReference type="ARBA" id="ARBA00022741"/>
    </source>
</evidence>
<keyword evidence="6 12" id="KW-0342">GTP-binding</keyword>
<dbReference type="GO" id="GO:0045727">
    <property type="term" value="P:positive regulation of translation"/>
    <property type="evidence" value="ECO:0007669"/>
    <property type="project" value="UniProtKB-UniRule"/>
</dbReference>
<dbReference type="GO" id="GO:0005886">
    <property type="term" value="C:plasma membrane"/>
    <property type="evidence" value="ECO:0007669"/>
    <property type="project" value="UniProtKB-SubCell"/>
</dbReference>
<keyword evidence="14" id="KW-0251">Elongation factor</keyword>
<evidence type="ECO:0000259" key="13">
    <source>
        <dbReference type="PROSITE" id="PS51722"/>
    </source>
</evidence>
<dbReference type="InterPro" id="IPR038363">
    <property type="entry name" value="LepA_C_sf"/>
</dbReference>
<accession>A0A1F4S8U0</accession>
<dbReference type="PANTHER" id="PTHR43512:SF4">
    <property type="entry name" value="TRANSLATION FACTOR GUF1 HOMOLOG, CHLOROPLASTIC"/>
    <property type="match status" value="1"/>
</dbReference>
<proteinExistence type="inferred from homology"/>
<dbReference type="InterPro" id="IPR013842">
    <property type="entry name" value="LepA_CTD"/>
</dbReference>
<evidence type="ECO:0000256" key="9">
    <source>
        <dbReference type="ARBA" id="ARBA00057626"/>
    </source>
</evidence>
<dbReference type="CDD" id="cd03709">
    <property type="entry name" value="lepA_C"/>
    <property type="match status" value="1"/>
</dbReference>
<dbReference type="NCBIfam" id="TIGR00231">
    <property type="entry name" value="small_GTP"/>
    <property type="match status" value="1"/>
</dbReference>
<evidence type="ECO:0000256" key="8">
    <source>
        <dbReference type="ARBA" id="ARBA00050293"/>
    </source>
</evidence>
<keyword evidence="2 12" id="KW-1003">Cell membrane</keyword>
<dbReference type="PROSITE" id="PS51722">
    <property type="entry name" value="G_TR_2"/>
    <property type="match status" value="1"/>
</dbReference>
<dbReference type="EMBL" id="MEUA01000002">
    <property type="protein sequence ID" value="OGC16821.1"/>
    <property type="molecule type" value="Genomic_DNA"/>
</dbReference>
<keyword evidence="4 12" id="KW-0378">Hydrolase</keyword>
<evidence type="ECO:0000256" key="11">
    <source>
        <dbReference type="ARBA" id="ARBA00066744"/>
    </source>
</evidence>
<comment type="similarity">
    <text evidence="1 12">Belongs to the TRAFAC class translation factor GTPase superfamily. Classic translation factor GTPase family. LepA subfamily.</text>
</comment>
<dbReference type="Gene3D" id="2.40.30.10">
    <property type="entry name" value="Translation factors"/>
    <property type="match status" value="1"/>
</dbReference>
<dbReference type="Gene3D" id="3.40.50.300">
    <property type="entry name" value="P-loop containing nucleotide triphosphate hydrolases"/>
    <property type="match status" value="1"/>
</dbReference>
<dbReference type="InterPro" id="IPR035654">
    <property type="entry name" value="LepA_IV"/>
</dbReference>
<keyword evidence="5 12" id="KW-0648">Protein biosynthesis</keyword>
<protein>
    <recommendedName>
        <fullName evidence="11 12">Elongation factor 4</fullName>
        <shortName evidence="12">EF-4</shortName>
        <ecNumber evidence="11 12">3.6.5.n1</ecNumber>
    </recommendedName>
    <alternativeName>
        <fullName evidence="12">Ribosomal back-translocase LepA</fullName>
    </alternativeName>
</protein>
<dbReference type="GO" id="GO:0005525">
    <property type="term" value="F:GTP binding"/>
    <property type="evidence" value="ECO:0007669"/>
    <property type="project" value="UniProtKB-UniRule"/>
</dbReference>
<evidence type="ECO:0000256" key="5">
    <source>
        <dbReference type="ARBA" id="ARBA00022917"/>
    </source>
</evidence>
<gene>
    <name evidence="12" type="primary">lepA</name>
    <name evidence="14" type="ORF">A2290_08050</name>
</gene>
<dbReference type="Pfam" id="PF06421">
    <property type="entry name" value="LepA_C"/>
    <property type="match status" value="1"/>
</dbReference>
<dbReference type="PROSITE" id="PS00301">
    <property type="entry name" value="G_TR_1"/>
    <property type="match status" value="1"/>
</dbReference>
<dbReference type="PRINTS" id="PR00315">
    <property type="entry name" value="ELONGATNFCT"/>
</dbReference>
<evidence type="ECO:0000256" key="12">
    <source>
        <dbReference type="HAMAP-Rule" id="MF_00071"/>
    </source>
</evidence>
<dbReference type="SUPFAM" id="SSF54980">
    <property type="entry name" value="EF-G C-terminal domain-like"/>
    <property type="match status" value="2"/>
</dbReference>
<feature type="binding site" evidence="12">
    <location>
        <begin position="16"/>
        <end position="21"/>
    </location>
    <ligand>
        <name>GTP</name>
        <dbReference type="ChEBI" id="CHEBI:37565"/>
    </ligand>
</feature>
<dbReference type="InterPro" id="IPR000640">
    <property type="entry name" value="EFG_V-like"/>
</dbReference>
<dbReference type="HAMAP" id="MF_00071">
    <property type="entry name" value="LepA"/>
    <property type="match status" value="1"/>
</dbReference>
<dbReference type="CDD" id="cd16260">
    <property type="entry name" value="EF4_III"/>
    <property type="match status" value="1"/>
</dbReference>
<evidence type="ECO:0000256" key="2">
    <source>
        <dbReference type="ARBA" id="ARBA00022475"/>
    </source>
</evidence>
<dbReference type="Gene3D" id="3.30.70.240">
    <property type="match status" value="1"/>
</dbReference>
<dbReference type="InterPro" id="IPR027417">
    <property type="entry name" value="P-loop_NTPase"/>
</dbReference>
<evidence type="ECO:0000256" key="4">
    <source>
        <dbReference type="ARBA" id="ARBA00022801"/>
    </source>
</evidence>
<dbReference type="InterPro" id="IPR031157">
    <property type="entry name" value="G_TR_CS"/>
</dbReference>
<evidence type="ECO:0000313" key="15">
    <source>
        <dbReference type="Proteomes" id="UP000177905"/>
    </source>
</evidence>
<dbReference type="Gene3D" id="3.30.70.2570">
    <property type="entry name" value="Elongation factor 4, C-terminal domain"/>
    <property type="match status" value="1"/>
</dbReference>
<evidence type="ECO:0000256" key="7">
    <source>
        <dbReference type="ARBA" id="ARBA00023136"/>
    </source>
</evidence>
<dbReference type="InterPro" id="IPR004161">
    <property type="entry name" value="EFTu-like_2"/>
</dbReference>
<dbReference type="Gene3D" id="3.30.70.870">
    <property type="entry name" value="Elongation Factor G (Translational Gtpase), domain 3"/>
    <property type="match status" value="1"/>
</dbReference>
<keyword evidence="3 12" id="KW-0547">Nucleotide-binding</keyword>
<dbReference type="GO" id="GO:0003746">
    <property type="term" value="F:translation elongation factor activity"/>
    <property type="evidence" value="ECO:0007669"/>
    <property type="project" value="UniProtKB-UniRule"/>
</dbReference>
<dbReference type="Pfam" id="PF03144">
    <property type="entry name" value="GTP_EFTU_D2"/>
    <property type="match status" value="1"/>
</dbReference>
<dbReference type="InterPro" id="IPR005225">
    <property type="entry name" value="Small_GTP-bd"/>
</dbReference>
<dbReference type="InterPro" id="IPR006297">
    <property type="entry name" value="EF-4"/>
</dbReference>
<dbReference type="CDD" id="cd01890">
    <property type="entry name" value="LepA"/>
    <property type="match status" value="1"/>
</dbReference>
<dbReference type="FunFam" id="3.30.70.870:FF:000004">
    <property type="entry name" value="Translation factor GUF1, mitochondrial"/>
    <property type="match status" value="1"/>
</dbReference>
<evidence type="ECO:0000256" key="10">
    <source>
        <dbReference type="ARBA" id="ARBA00061052"/>
    </source>
</evidence>
<organism evidence="14 15">
    <name type="scientific">candidate division WOR-1 bacterium RIFOXYB2_FULL_36_35</name>
    <dbReference type="NCBI Taxonomy" id="1802578"/>
    <lineage>
        <taxon>Bacteria</taxon>
        <taxon>Bacillati</taxon>
        <taxon>Saganbacteria</taxon>
    </lineage>
</organism>
<dbReference type="InterPro" id="IPR035647">
    <property type="entry name" value="EFG_III/V"/>
</dbReference>